<proteinExistence type="predicted"/>
<evidence type="ECO:0000313" key="2">
    <source>
        <dbReference type="Proteomes" id="UP001143910"/>
    </source>
</evidence>
<sequence>MSSKMKTAVGSVVRAIRSTATLTQHRVLVASASDIRPRAKWYSTVLEPNARGIVLRSSEAGRQINTLLSKFWLRDNCRCQSCVNQDTMQRNFDTFQVGFSIPALLQPRKCHSHVQITPEIEPTEIKSKNDGVDITWNDSHQSYYPWSWFYETLTATNSSRPVAQDNKVLWGAGIASKPPEVSFNDVVGAKELTGLADLTSKIVSVVVVLNGQAC</sequence>
<accession>A0ACC1MBA7</accession>
<organism evidence="1 2">
    <name type="scientific">Zarea fungicola</name>
    <dbReference type="NCBI Taxonomy" id="93591"/>
    <lineage>
        <taxon>Eukaryota</taxon>
        <taxon>Fungi</taxon>
        <taxon>Dikarya</taxon>
        <taxon>Ascomycota</taxon>
        <taxon>Pezizomycotina</taxon>
        <taxon>Sordariomycetes</taxon>
        <taxon>Hypocreomycetidae</taxon>
        <taxon>Hypocreales</taxon>
        <taxon>Cordycipitaceae</taxon>
        <taxon>Zarea</taxon>
    </lineage>
</organism>
<protein>
    <submittedName>
        <fullName evidence="1">Uncharacterized protein</fullName>
    </submittedName>
</protein>
<keyword evidence="2" id="KW-1185">Reference proteome</keyword>
<dbReference type="Proteomes" id="UP001143910">
    <property type="component" value="Unassembled WGS sequence"/>
</dbReference>
<gene>
    <name evidence="1" type="ORF">NQ176_g11247</name>
</gene>
<name>A0ACC1MBA7_9HYPO</name>
<evidence type="ECO:0000313" key="1">
    <source>
        <dbReference type="EMBL" id="KAJ2957358.1"/>
    </source>
</evidence>
<comment type="caution">
    <text evidence="1">The sequence shown here is derived from an EMBL/GenBank/DDBJ whole genome shotgun (WGS) entry which is preliminary data.</text>
</comment>
<dbReference type="EMBL" id="JANJQO010003657">
    <property type="protein sequence ID" value="KAJ2957358.1"/>
    <property type="molecule type" value="Genomic_DNA"/>
</dbReference>
<reference evidence="1" key="1">
    <citation type="submission" date="2022-08" db="EMBL/GenBank/DDBJ databases">
        <title>Genome Sequence of Lecanicillium fungicola.</title>
        <authorList>
            <person name="Buettner E."/>
        </authorList>
    </citation>
    <scope>NUCLEOTIDE SEQUENCE</scope>
    <source>
        <strain evidence="1">Babe33</strain>
    </source>
</reference>